<reference evidence="2 3" key="1">
    <citation type="submission" date="2018-06" db="EMBL/GenBank/DDBJ databases">
        <title>Comparative genomics reveals the genomic features of Rhizophagus irregularis, R. cerebriforme, R. diaphanum and Gigaspora rosea, and their symbiotic lifestyle signature.</title>
        <authorList>
            <person name="Morin E."/>
            <person name="San Clemente H."/>
            <person name="Chen E.C.H."/>
            <person name="De La Providencia I."/>
            <person name="Hainaut M."/>
            <person name="Kuo A."/>
            <person name="Kohler A."/>
            <person name="Murat C."/>
            <person name="Tang N."/>
            <person name="Roy S."/>
            <person name="Loubradou J."/>
            <person name="Henrissat B."/>
            <person name="Grigoriev I.V."/>
            <person name="Corradi N."/>
            <person name="Roux C."/>
            <person name="Martin F.M."/>
        </authorList>
    </citation>
    <scope>NUCLEOTIDE SEQUENCE [LARGE SCALE GENOMIC DNA]</scope>
    <source>
        <strain evidence="2 3">DAOM 194757</strain>
    </source>
</reference>
<sequence>MSSLFLVLCCFYFAKRCSVITTTASTKLFNFSTNSNLINSLRGLIYNHIQNN</sequence>
<accession>A0A397W8G6</accession>
<protein>
    <submittedName>
        <fullName evidence="2">Uncharacterized protein</fullName>
    </submittedName>
</protein>
<gene>
    <name evidence="2" type="ORF">C2G38_878852</name>
</gene>
<feature type="signal peptide" evidence="1">
    <location>
        <begin position="1"/>
        <end position="19"/>
    </location>
</feature>
<name>A0A397W8G6_9GLOM</name>
<dbReference type="Proteomes" id="UP000266673">
    <property type="component" value="Unassembled WGS sequence"/>
</dbReference>
<organism evidence="2 3">
    <name type="scientific">Gigaspora rosea</name>
    <dbReference type="NCBI Taxonomy" id="44941"/>
    <lineage>
        <taxon>Eukaryota</taxon>
        <taxon>Fungi</taxon>
        <taxon>Fungi incertae sedis</taxon>
        <taxon>Mucoromycota</taxon>
        <taxon>Glomeromycotina</taxon>
        <taxon>Glomeromycetes</taxon>
        <taxon>Diversisporales</taxon>
        <taxon>Gigasporaceae</taxon>
        <taxon>Gigaspora</taxon>
    </lineage>
</organism>
<keyword evidence="1" id="KW-0732">Signal</keyword>
<evidence type="ECO:0000313" key="3">
    <source>
        <dbReference type="Proteomes" id="UP000266673"/>
    </source>
</evidence>
<dbReference type="EMBL" id="QKWP01000027">
    <property type="protein sequence ID" value="RIB29867.1"/>
    <property type="molecule type" value="Genomic_DNA"/>
</dbReference>
<dbReference type="AlphaFoldDB" id="A0A397W8G6"/>
<feature type="chain" id="PRO_5017360043" evidence="1">
    <location>
        <begin position="20"/>
        <end position="52"/>
    </location>
</feature>
<evidence type="ECO:0000313" key="2">
    <source>
        <dbReference type="EMBL" id="RIB29867.1"/>
    </source>
</evidence>
<comment type="caution">
    <text evidence="2">The sequence shown here is derived from an EMBL/GenBank/DDBJ whole genome shotgun (WGS) entry which is preliminary data.</text>
</comment>
<evidence type="ECO:0000256" key="1">
    <source>
        <dbReference type="SAM" id="SignalP"/>
    </source>
</evidence>
<proteinExistence type="predicted"/>
<keyword evidence="3" id="KW-1185">Reference proteome</keyword>